<comment type="caution">
    <text evidence="2">The sequence shown here is derived from an EMBL/GenBank/DDBJ whole genome shotgun (WGS) entry which is preliminary data.</text>
</comment>
<proteinExistence type="predicted"/>
<sequence length="76" mass="9216">MLQKFSSDSIRIQTRGFTREPPTQTFENKKKKILLENPEKPETISGFVRKFEKVRFREQTCWPKNFGWKTRAFDFQ</sequence>
<evidence type="ECO:0000313" key="3">
    <source>
        <dbReference type="Proteomes" id="UP001054945"/>
    </source>
</evidence>
<organism evidence="2 3">
    <name type="scientific">Caerostris extrusa</name>
    <name type="common">Bark spider</name>
    <name type="synonym">Caerostris bankana</name>
    <dbReference type="NCBI Taxonomy" id="172846"/>
    <lineage>
        <taxon>Eukaryota</taxon>
        <taxon>Metazoa</taxon>
        <taxon>Ecdysozoa</taxon>
        <taxon>Arthropoda</taxon>
        <taxon>Chelicerata</taxon>
        <taxon>Arachnida</taxon>
        <taxon>Araneae</taxon>
        <taxon>Araneomorphae</taxon>
        <taxon>Entelegynae</taxon>
        <taxon>Araneoidea</taxon>
        <taxon>Araneidae</taxon>
        <taxon>Caerostris</taxon>
    </lineage>
</organism>
<evidence type="ECO:0000256" key="1">
    <source>
        <dbReference type="SAM" id="MobiDB-lite"/>
    </source>
</evidence>
<accession>A0AAV4NTZ5</accession>
<gene>
    <name evidence="2" type="ORF">CEXT_404951</name>
</gene>
<reference evidence="2 3" key="1">
    <citation type="submission" date="2021-06" db="EMBL/GenBank/DDBJ databases">
        <title>Caerostris extrusa draft genome.</title>
        <authorList>
            <person name="Kono N."/>
            <person name="Arakawa K."/>
        </authorList>
    </citation>
    <scope>NUCLEOTIDE SEQUENCE [LARGE SCALE GENOMIC DNA]</scope>
</reference>
<keyword evidence="3" id="KW-1185">Reference proteome</keyword>
<protein>
    <submittedName>
        <fullName evidence="2">Uncharacterized protein</fullName>
    </submittedName>
</protein>
<evidence type="ECO:0000313" key="2">
    <source>
        <dbReference type="EMBL" id="GIX87426.1"/>
    </source>
</evidence>
<dbReference type="AlphaFoldDB" id="A0AAV4NTZ5"/>
<dbReference type="EMBL" id="BPLR01003679">
    <property type="protein sequence ID" value="GIX87426.1"/>
    <property type="molecule type" value="Genomic_DNA"/>
</dbReference>
<name>A0AAV4NTZ5_CAEEX</name>
<dbReference type="Proteomes" id="UP001054945">
    <property type="component" value="Unassembled WGS sequence"/>
</dbReference>
<feature type="region of interest" description="Disordered" evidence="1">
    <location>
        <begin position="1"/>
        <end position="23"/>
    </location>
</feature>